<accession>A0AAW6U259</accession>
<gene>
    <name evidence="2" type="ORF">QJ522_17805</name>
</gene>
<evidence type="ECO:0008006" key="4">
    <source>
        <dbReference type="Google" id="ProtNLM"/>
    </source>
</evidence>
<organism evidence="2 3">
    <name type="scientific">Anaerobaca lacustris</name>
    <dbReference type="NCBI Taxonomy" id="3044600"/>
    <lineage>
        <taxon>Bacteria</taxon>
        <taxon>Pseudomonadati</taxon>
        <taxon>Planctomycetota</taxon>
        <taxon>Phycisphaerae</taxon>
        <taxon>Sedimentisphaerales</taxon>
        <taxon>Anaerobacaceae</taxon>
        <taxon>Anaerobaca</taxon>
    </lineage>
</organism>
<comment type="caution">
    <text evidence="2">The sequence shown here is derived from an EMBL/GenBank/DDBJ whole genome shotgun (WGS) entry which is preliminary data.</text>
</comment>
<dbReference type="InterPro" id="IPR008928">
    <property type="entry name" value="6-hairpin_glycosidase_sf"/>
</dbReference>
<evidence type="ECO:0000313" key="3">
    <source>
        <dbReference type="Proteomes" id="UP001431776"/>
    </source>
</evidence>
<keyword evidence="3" id="KW-1185">Reference proteome</keyword>
<evidence type="ECO:0000256" key="1">
    <source>
        <dbReference type="SAM" id="SignalP"/>
    </source>
</evidence>
<dbReference type="EMBL" id="JASCXX010000026">
    <property type="protein sequence ID" value="MDI6450920.1"/>
    <property type="molecule type" value="Genomic_DNA"/>
</dbReference>
<reference evidence="2" key="1">
    <citation type="submission" date="2023-05" db="EMBL/GenBank/DDBJ databases">
        <title>Anaerotaeda fermentans gen. nov., sp. nov., a novel anaerobic planctomycete of the new family within the order Sedimentisphaerales isolated from Taman Peninsula, Russia.</title>
        <authorList>
            <person name="Khomyakova M.A."/>
            <person name="Merkel A.Y."/>
            <person name="Slobodkin A.I."/>
        </authorList>
    </citation>
    <scope>NUCLEOTIDE SEQUENCE</scope>
    <source>
        <strain evidence="2">M17dextr</strain>
    </source>
</reference>
<dbReference type="PANTHER" id="PTHR11051:SF8">
    <property type="entry name" value="PROTEIN-GLUCOSYLGALACTOSYLHYDROXYLYSINE GLUCOSIDASE"/>
    <property type="match status" value="1"/>
</dbReference>
<dbReference type="GO" id="GO:0005975">
    <property type="term" value="P:carbohydrate metabolic process"/>
    <property type="evidence" value="ECO:0007669"/>
    <property type="project" value="InterPro"/>
</dbReference>
<dbReference type="AlphaFoldDB" id="A0AAW6U259"/>
<name>A0AAW6U259_9BACT</name>
<sequence length="712" mass="80279">MTDRSISMIVAAALLTVTAGSSIADTTGRIDRHALVTRHNVTLTSPDPLTPLSVGNGQFAFTADITGLQTFAEYHERGTPLCTQSQWGWHRSPNPEGYRMADALEDYDVAGRKVPYASGAVPSGGYSPAAEWLRANPHRLHLGRIGLSLAKSDGSSASIEDLTETSQTLDLWAGMLSSEFKIEGRSVKVLTVCHPTRDVLAVRIESPLVEHGRLKVSLAFPYGNPDWRNAADWDRPDRHTTQAQIAGARADLSRILDADRYRVRIIGSEGMRIGSTSQHAFEMDRQDADAMEIVFAFSPMEIVEPLSPFDAIRVAAAAHWKDFWQSGGAIDFSECTDPRAKELERRVVLSQYLMAINCSGDRPPQETGLVYNSWFGKFHLEMHWWHGVHFALWDRLGLLERSLSWYESILPAARATAKLQGYEGVRWPKMVSPDGRDSPSSVGVFLIWQQPHPIYYAELCWRARSDRETLERYRDIVFETARFMASYAVWDEAGERYVLGPALIPAQESYGRWRRTVLNPTFELAYWHWALETAQKWRQRLGLERDAGWDRVIRHLSRPTIRDGVYTGIETEPYTILRDHPSMLCALGVLPQTPLIDPEVMRRTLDHVMAEWDWPSTWGWDYPVMAMTAARLGEPEKAIDALFVDAEKNRYLANGHNYQSARLPVYLPGNGGLLAAVAMMAAGWDGCPDRPSPGFPDDGTWRVRWEGLRRMP</sequence>
<keyword evidence="1" id="KW-0732">Signal</keyword>
<dbReference type="InterPro" id="IPR012341">
    <property type="entry name" value="6hp_glycosidase-like_sf"/>
</dbReference>
<proteinExistence type="predicted"/>
<dbReference type="GO" id="GO:0004553">
    <property type="term" value="F:hydrolase activity, hydrolyzing O-glycosyl compounds"/>
    <property type="evidence" value="ECO:0007669"/>
    <property type="project" value="TreeGrafter"/>
</dbReference>
<dbReference type="Gene3D" id="1.50.10.10">
    <property type="match status" value="1"/>
</dbReference>
<dbReference type="PANTHER" id="PTHR11051">
    <property type="entry name" value="GLYCOSYL HYDROLASE-RELATED"/>
    <property type="match status" value="1"/>
</dbReference>
<dbReference type="Proteomes" id="UP001431776">
    <property type="component" value="Unassembled WGS sequence"/>
</dbReference>
<dbReference type="SUPFAM" id="SSF48208">
    <property type="entry name" value="Six-hairpin glycosidases"/>
    <property type="match status" value="1"/>
</dbReference>
<feature type="signal peptide" evidence="1">
    <location>
        <begin position="1"/>
        <end position="24"/>
    </location>
</feature>
<dbReference type="RefSeq" id="WP_349246329.1">
    <property type="nucleotide sequence ID" value="NZ_JASCXX010000026.1"/>
</dbReference>
<evidence type="ECO:0000313" key="2">
    <source>
        <dbReference type="EMBL" id="MDI6450920.1"/>
    </source>
</evidence>
<protein>
    <recommendedName>
        <fullName evidence="4">Glycoside hydrolase family 65</fullName>
    </recommendedName>
</protein>
<feature type="chain" id="PRO_5043375401" description="Glycoside hydrolase family 65" evidence="1">
    <location>
        <begin position="25"/>
        <end position="712"/>
    </location>
</feature>